<dbReference type="InterPro" id="IPR017853">
    <property type="entry name" value="GH"/>
</dbReference>
<dbReference type="Pfam" id="PF00128">
    <property type="entry name" value="Alpha-amylase"/>
    <property type="match status" value="1"/>
</dbReference>
<dbReference type="Proteomes" id="UP000294614">
    <property type="component" value="Unassembled WGS sequence"/>
</dbReference>
<dbReference type="GO" id="GO:0004135">
    <property type="term" value="F:amylo-alpha-1,6-glucosidase activity"/>
    <property type="evidence" value="ECO:0007669"/>
    <property type="project" value="InterPro"/>
</dbReference>
<dbReference type="Gene3D" id="3.20.20.80">
    <property type="entry name" value="Glycosidases"/>
    <property type="match status" value="1"/>
</dbReference>
<keyword evidence="4" id="KW-0326">Glycosidase</keyword>
<dbReference type="InterPro" id="IPR048650">
    <property type="entry name" value="ISOA1-3-like_C"/>
</dbReference>
<dbReference type="InterPro" id="IPR006047">
    <property type="entry name" value="GH13_cat_dom"/>
</dbReference>
<evidence type="ECO:0000256" key="2">
    <source>
        <dbReference type="ARBA" id="ARBA00022801"/>
    </source>
</evidence>
<accession>A0A4R1K7A6</accession>
<dbReference type="RefSeq" id="WP_132874057.1">
    <property type="nucleotide sequence ID" value="NZ_SMGG01000005.1"/>
</dbReference>
<dbReference type="SUPFAM" id="SSF81296">
    <property type="entry name" value="E set domains"/>
    <property type="match status" value="1"/>
</dbReference>
<organism evidence="6 7">
    <name type="scientific">Seleniivibrio woodruffii</name>
    <dbReference type="NCBI Taxonomy" id="1078050"/>
    <lineage>
        <taxon>Bacteria</taxon>
        <taxon>Pseudomonadati</taxon>
        <taxon>Deferribacterota</taxon>
        <taxon>Deferribacteres</taxon>
        <taxon>Deferribacterales</taxon>
        <taxon>Geovibrionaceae</taxon>
        <taxon>Seleniivibrio</taxon>
    </lineage>
</organism>
<dbReference type="OrthoDB" id="9760647at2"/>
<dbReference type="InterPro" id="IPR013783">
    <property type="entry name" value="Ig-like_fold"/>
</dbReference>
<dbReference type="InterPro" id="IPR011837">
    <property type="entry name" value="Glycogen_debranch_GlgX"/>
</dbReference>
<evidence type="ECO:0000259" key="5">
    <source>
        <dbReference type="SMART" id="SM00642"/>
    </source>
</evidence>
<dbReference type="AlphaFoldDB" id="A0A4R1K7A6"/>
<dbReference type="CDD" id="cd02856">
    <property type="entry name" value="E_set_GDE_Isoamylase_N"/>
    <property type="match status" value="1"/>
</dbReference>
<dbReference type="Pfam" id="PF02922">
    <property type="entry name" value="CBM_48"/>
    <property type="match status" value="1"/>
</dbReference>
<evidence type="ECO:0000256" key="4">
    <source>
        <dbReference type="ARBA" id="ARBA00023295"/>
    </source>
</evidence>
<evidence type="ECO:0000256" key="3">
    <source>
        <dbReference type="ARBA" id="ARBA00022946"/>
    </source>
</evidence>
<dbReference type="InterPro" id="IPR004193">
    <property type="entry name" value="Glyco_hydro_13_N"/>
</dbReference>
<dbReference type="InterPro" id="IPR013780">
    <property type="entry name" value="Glyco_hydro_b"/>
</dbReference>
<dbReference type="InterPro" id="IPR014756">
    <property type="entry name" value="Ig_E-set"/>
</dbReference>
<gene>
    <name evidence="6" type="ORF">C8D98_2074</name>
</gene>
<dbReference type="Gene3D" id="2.60.40.1180">
    <property type="entry name" value="Golgi alpha-mannosidase II"/>
    <property type="match status" value="1"/>
</dbReference>
<sequence length="690" mass="78322">MKYKVQRGCPHPLGARVCENGVNFSVFSQSATSVCLYLFNEHDDPEPFQIIELDPKKNRTFYFWHVFVEGLKEGMHYGYSVDGPRDTGLGHRFDHEKLLLDPYGFGSTDNLWVRGNACVKGSNLTTAMRNVIIDIENYDWEGDRPLNRPMNETIIYEMHVKGFTAGKGAKVRNPGTYKGIIEKIPYLKKLGITAVELLPVMQFDDKAVIGHSPDGKPLTNYWGYSTISFFSPHPGYCVSPEEGEHIKEFRDMVKALHKEGIEVIMDVVFNHTDEGNHKGPMINFKGFDNSVYYHLVESEKQFYMDYTGCGNTFKCNHPIPEKLIRECLEFWVEEMHVDGFRFDEGSILSRDENGKPLKFPPILWQIELSEALADTKLIAEAWDAAGLYQIGSFPGIRWAEWNGKYRDAVRRFVKGDAGVIGELANRMSGSSDLYSPSGRMPVNSVNFITCHDGFTLYDLTAYDSKHNHANGEDNRDGIDENLSWNCGAEGETDDEAVNSLRKRQIKNFLTILLISKGVPMITAGDEICRTQQGNNNAYCQDNEISWTDWTFAEKNADILEYVQKLIKMRKRFHALRSAEFFSDGKDKNGMPEVTWHGTELNRPNWDDEGSRVLAFTLSAMDGKTYLHVMMNMYWEPLRFGVPAIKGIKWGLLADTAQNSPDDFSDFKSMPSVEADSVTVQGRSIVILLSN</sequence>
<name>A0A4R1K7A6_9BACT</name>
<dbReference type="NCBIfam" id="TIGR02100">
    <property type="entry name" value="glgX_debranch"/>
    <property type="match status" value="1"/>
</dbReference>
<dbReference type="PANTHER" id="PTHR43002">
    <property type="entry name" value="GLYCOGEN DEBRANCHING ENZYME"/>
    <property type="match status" value="1"/>
</dbReference>
<dbReference type="EMBL" id="SMGG01000005">
    <property type="protein sequence ID" value="TCK59907.1"/>
    <property type="molecule type" value="Genomic_DNA"/>
</dbReference>
<proteinExistence type="inferred from homology"/>
<keyword evidence="2" id="KW-0378">Hydrolase</keyword>
<keyword evidence="3" id="KW-0809">Transit peptide</keyword>
<dbReference type="GO" id="GO:0019156">
    <property type="term" value="F:isoamylase activity"/>
    <property type="evidence" value="ECO:0007669"/>
    <property type="project" value="UniProtKB-ARBA"/>
</dbReference>
<dbReference type="GO" id="GO:0005980">
    <property type="term" value="P:glycogen catabolic process"/>
    <property type="evidence" value="ECO:0007669"/>
    <property type="project" value="InterPro"/>
</dbReference>
<evidence type="ECO:0000313" key="6">
    <source>
        <dbReference type="EMBL" id="TCK59907.1"/>
    </source>
</evidence>
<protein>
    <submittedName>
        <fullName evidence="6">Glycogen operon protein</fullName>
    </submittedName>
</protein>
<dbReference type="InterPro" id="IPR044505">
    <property type="entry name" value="GlgX_Isoamylase_N_E_set"/>
</dbReference>
<dbReference type="SMART" id="SM00642">
    <property type="entry name" value="Aamy"/>
    <property type="match status" value="1"/>
</dbReference>
<comment type="caution">
    <text evidence="6">The sequence shown here is derived from an EMBL/GenBank/DDBJ whole genome shotgun (WGS) entry which is preliminary data.</text>
</comment>
<dbReference type="SUPFAM" id="SSF51011">
    <property type="entry name" value="Glycosyl hydrolase domain"/>
    <property type="match status" value="1"/>
</dbReference>
<dbReference type="Pfam" id="PF21156">
    <property type="entry name" value="ISOA1-3_C"/>
    <property type="match status" value="1"/>
</dbReference>
<evidence type="ECO:0000256" key="1">
    <source>
        <dbReference type="ARBA" id="ARBA00008061"/>
    </source>
</evidence>
<comment type="similarity">
    <text evidence="1">Belongs to the glycosyl hydrolase 13 family.</text>
</comment>
<reference evidence="6 7" key="1">
    <citation type="submission" date="2019-03" db="EMBL/GenBank/DDBJ databases">
        <title>Genomic Encyclopedia of Type Strains, Phase IV (KMG-IV): sequencing the most valuable type-strain genomes for metagenomic binning, comparative biology and taxonomic classification.</title>
        <authorList>
            <person name="Goeker M."/>
        </authorList>
    </citation>
    <scope>NUCLEOTIDE SEQUENCE [LARGE SCALE GENOMIC DNA]</scope>
    <source>
        <strain evidence="6 7">DSM 24984</strain>
    </source>
</reference>
<dbReference type="SUPFAM" id="SSF51445">
    <property type="entry name" value="(Trans)glycosidases"/>
    <property type="match status" value="1"/>
</dbReference>
<dbReference type="CDD" id="cd11326">
    <property type="entry name" value="AmyAc_Glg_debranch"/>
    <property type="match status" value="1"/>
</dbReference>
<evidence type="ECO:0000313" key="7">
    <source>
        <dbReference type="Proteomes" id="UP000294614"/>
    </source>
</evidence>
<dbReference type="Gene3D" id="2.60.40.10">
    <property type="entry name" value="Immunoglobulins"/>
    <property type="match status" value="1"/>
</dbReference>
<feature type="domain" description="Glycosyl hydrolase family 13 catalytic" evidence="5">
    <location>
        <begin position="157"/>
        <end position="569"/>
    </location>
</feature>
<keyword evidence="7" id="KW-1185">Reference proteome</keyword>